<organism evidence="1 2">
    <name type="scientific">Steinernema carpocapsae</name>
    <name type="common">Entomopathogenic nematode</name>
    <dbReference type="NCBI Taxonomy" id="34508"/>
    <lineage>
        <taxon>Eukaryota</taxon>
        <taxon>Metazoa</taxon>
        <taxon>Ecdysozoa</taxon>
        <taxon>Nematoda</taxon>
        <taxon>Chromadorea</taxon>
        <taxon>Rhabditida</taxon>
        <taxon>Tylenchina</taxon>
        <taxon>Panagrolaimomorpha</taxon>
        <taxon>Strongyloidoidea</taxon>
        <taxon>Steinernematidae</taxon>
        <taxon>Steinernema</taxon>
    </lineage>
</organism>
<dbReference type="AlphaFoldDB" id="A0A4U5PJE7"/>
<comment type="caution">
    <text evidence="1">The sequence shown here is derived from an EMBL/GenBank/DDBJ whole genome shotgun (WGS) entry which is preliminary data.</text>
</comment>
<reference evidence="1 2" key="2">
    <citation type="journal article" date="2019" name="G3 (Bethesda)">
        <title>Hybrid Assembly of the Genome of the Entomopathogenic Nematode Steinernema carpocapsae Identifies the X-Chromosome.</title>
        <authorList>
            <person name="Serra L."/>
            <person name="Macchietto M."/>
            <person name="Macias-Munoz A."/>
            <person name="McGill C.J."/>
            <person name="Rodriguez I.M."/>
            <person name="Rodriguez B."/>
            <person name="Murad R."/>
            <person name="Mortazavi A."/>
        </authorList>
    </citation>
    <scope>NUCLEOTIDE SEQUENCE [LARGE SCALE GENOMIC DNA]</scope>
    <source>
        <strain evidence="1 2">ALL</strain>
    </source>
</reference>
<dbReference type="Proteomes" id="UP000298663">
    <property type="component" value="Unassembled WGS sequence"/>
</dbReference>
<accession>A0A4U5PJE7</accession>
<evidence type="ECO:0000313" key="1">
    <source>
        <dbReference type="EMBL" id="TKR96314.1"/>
    </source>
</evidence>
<gene>
    <name evidence="1" type="ORF">L596_010352</name>
</gene>
<reference evidence="1 2" key="1">
    <citation type="journal article" date="2015" name="Genome Biol.">
        <title>Comparative genomics of Steinernema reveals deeply conserved gene regulatory networks.</title>
        <authorList>
            <person name="Dillman A.R."/>
            <person name="Macchietto M."/>
            <person name="Porter C.F."/>
            <person name="Rogers A."/>
            <person name="Williams B."/>
            <person name="Antoshechkin I."/>
            <person name="Lee M.M."/>
            <person name="Goodwin Z."/>
            <person name="Lu X."/>
            <person name="Lewis E.E."/>
            <person name="Goodrich-Blair H."/>
            <person name="Stock S.P."/>
            <person name="Adams B.J."/>
            <person name="Sternberg P.W."/>
            <person name="Mortazavi A."/>
        </authorList>
    </citation>
    <scope>NUCLEOTIDE SEQUENCE [LARGE SCALE GENOMIC DNA]</scope>
    <source>
        <strain evidence="1 2">ALL</strain>
    </source>
</reference>
<keyword evidence="2" id="KW-1185">Reference proteome</keyword>
<evidence type="ECO:0000313" key="2">
    <source>
        <dbReference type="Proteomes" id="UP000298663"/>
    </source>
</evidence>
<proteinExistence type="predicted"/>
<dbReference type="EMBL" id="AZBU02000002">
    <property type="protein sequence ID" value="TKR96314.1"/>
    <property type="molecule type" value="Genomic_DNA"/>
</dbReference>
<sequence length="154" mass="17676">MLKVIRLPLSIPPSIDPSSSLCRHHRLITTDLRDKISFVDHSWSVLLLERRRNRYLDDWRTVHGQICPIDFLCRDQRKALYSKHKFYANDSVAAANTLILPPINEVSDSSMESRCFHTGPLSTALKEPPLQLLWCTMAVEIDCDVLDFEDVVVS</sequence>
<protein>
    <submittedName>
        <fullName evidence="1">Uncharacterized protein</fullName>
    </submittedName>
</protein>
<name>A0A4U5PJE7_STECR</name>